<keyword evidence="4" id="KW-1133">Transmembrane helix</keyword>
<accession>A0A6A5ZM47</accession>
<evidence type="ECO:0000313" key="5">
    <source>
        <dbReference type="EMBL" id="KAF2120662.1"/>
    </source>
</evidence>
<evidence type="ECO:0000256" key="2">
    <source>
        <dbReference type="ARBA" id="ARBA00006727"/>
    </source>
</evidence>
<protein>
    <submittedName>
        <fullName evidence="5">Major facilitator superfamily domain-containing protein</fullName>
    </submittedName>
</protein>
<feature type="transmembrane region" description="Helical" evidence="4">
    <location>
        <begin position="233"/>
        <end position="254"/>
    </location>
</feature>
<dbReference type="AlphaFoldDB" id="A0A6A5ZM47"/>
<feature type="transmembrane region" description="Helical" evidence="4">
    <location>
        <begin position="72"/>
        <end position="103"/>
    </location>
</feature>
<feature type="transmembrane region" description="Helical" evidence="4">
    <location>
        <begin position="340"/>
        <end position="360"/>
    </location>
</feature>
<feature type="transmembrane region" description="Helical" evidence="4">
    <location>
        <begin position="367"/>
        <end position="384"/>
    </location>
</feature>
<evidence type="ECO:0000256" key="1">
    <source>
        <dbReference type="ARBA" id="ARBA00004141"/>
    </source>
</evidence>
<feature type="transmembrane region" description="Helical" evidence="4">
    <location>
        <begin position="202"/>
        <end position="221"/>
    </location>
</feature>
<dbReference type="PANTHER" id="PTHR11360">
    <property type="entry name" value="MONOCARBOXYLATE TRANSPORTER"/>
    <property type="match status" value="1"/>
</dbReference>
<feature type="transmembrane region" description="Helical" evidence="4">
    <location>
        <begin position="431"/>
        <end position="452"/>
    </location>
</feature>
<dbReference type="OrthoDB" id="2213137at2759"/>
<keyword evidence="4" id="KW-0472">Membrane</keyword>
<feature type="transmembrane region" description="Helical" evidence="4">
    <location>
        <begin position="404"/>
        <end position="424"/>
    </location>
</feature>
<dbReference type="Gene3D" id="1.20.1250.20">
    <property type="entry name" value="MFS general substrate transporter like domains"/>
    <property type="match status" value="2"/>
</dbReference>
<dbReference type="InterPro" id="IPR011701">
    <property type="entry name" value="MFS"/>
</dbReference>
<name>A0A6A5ZM47_9PLEO</name>
<dbReference type="PANTHER" id="PTHR11360:SF315">
    <property type="entry name" value="TRANSPORTER MCH2-RELATED"/>
    <property type="match status" value="1"/>
</dbReference>
<feature type="compositionally biased region" description="Basic and acidic residues" evidence="3">
    <location>
        <begin position="28"/>
        <end position="65"/>
    </location>
</feature>
<comment type="subcellular location">
    <subcellularLocation>
        <location evidence="1">Membrane</location>
        <topology evidence="1">Multi-pass membrane protein</topology>
    </subcellularLocation>
</comment>
<proteinExistence type="inferred from homology"/>
<sequence length="513" mass="56092">MTTFSTSNLSLGDEKEKEFGHEGAGQDEIVRSERRSHEGANGEEHRIESERRDDEVEPEVEKAVDEPPDGGYGWVCVACLFVMNGHTWGLNSSYAVFLAYYLSNNVFEGATRLDYAFIGGLSISQALIVAPVATMTTRIWGTRTTLLIGVFFETLSFIASSFVNQIWQLFLTQGICFGWGIGFMFVGSVGIPPQWFTTRRSLANGISASGSGIGGLIYSLAAQAMIKSIGLPWAFRVLGIICCVVTFTCAMLVKDRNKQIGSNQLSFDVSLFKKIEFLFLIAFGFFSMLGYVVLLFSLPNYARTQGLTAKQGSIIGAVLNLGQALGRPPIGYFSDSFGRINMATTMTFLSGLFALVIWMFAHRFGVLIFYAIIGGTVAGTYWAVVSPVTAEIMGLVDVPSSLSITWLVLVLPTTFSEAIALEIVSFNGGSYVGAICFAGFMYIGAAMCLWFARAWKIGDLEEKAHALGLKESAIDPTSSKVLQGAKEERVVSAATKDFRKSPFVKRMFMWQKV</sequence>
<feature type="compositionally biased region" description="Basic and acidic residues" evidence="3">
    <location>
        <begin position="12"/>
        <end position="21"/>
    </location>
</feature>
<dbReference type="InterPro" id="IPR036259">
    <property type="entry name" value="MFS_trans_sf"/>
</dbReference>
<dbReference type="SUPFAM" id="SSF103473">
    <property type="entry name" value="MFS general substrate transporter"/>
    <property type="match status" value="1"/>
</dbReference>
<dbReference type="GO" id="GO:0022857">
    <property type="term" value="F:transmembrane transporter activity"/>
    <property type="evidence" value="ECO:0007669"/>
    <property type="project" value="InterPro"/>
</dbReference>
<feature type="transmembrane region" description="Helical" evidence="4">
    <location>
        <begin position="275"/>
        <end position="298"/>
    </location>
</feature>
<dbReference type="Pfam" id="PF07690">
    <property type="entry name" value="MFS_1"/>
    <property type="match status" value="1"/>
</dbReference>
<feature type="transmembrane region" description="Helical" evidence="4">
    <location>
        <begin position="145"/>
        <end position="163"/>
    </location>
</feature>
<dbReference type="GO" id="GO:0016020">
    <property type="term" value="C:membrane"/>
    <property type="evidence" value="ECO:0007669"/>
    <property type="project" value="UniProtKB-SubCell"/>
</dbReference>
<evidence type="ECO:0000313" key="6">
    <source>
        <dbReference type="Proteomes" id="UP000799770"/>
    </source>
</evidence>
<feature type="transmembrane region" description="Helical" evidence="4">
    <location>
        <begin position="115"/>
        <end position="133"/>
    </location>
</feature>
<dbReference type="InterPro" id="IPR050327">
    <property type="entry name" value="Proton-linked_MCT"/>
</dbReference>
<dbReference type="Proteomes" id="UP000799770">
    <property type="component" value="Unassembled WGS sequence"/>
</dbReference>
<keyword evidence="4" id="KW-0812">Transmembrane</keyword>
<organism evidence="5 6">
    <name type="scientific">Lophiotrema nucula</name>
    <dbReference type="NCBI Taxonomy" id="690887"/>
    <lineage>
        <taxon>Eukaryota</taxon>
        <taxon>Fungi</taxon>
        <taxon>Dikarya</taxon>
        <taxon>Ascomycota</taxon>
        <taxon>Pezizomycotina</taxon>
        <taxon>Dothideomycetes</taxon>
        <taxon>Pleosporomycetidae</taxon>
        <taxon>Pleosporales</taxon>
        <taxon>Lophiotremataceae</taxon>
        <taxon>Lophiotrema</taxon>
    </lineage>
</organism>
<evidence type="ECO:0000256" key="3">
    <source>
        <dbReference type="SAM" id="MobiDB-lite"/>
    </source>
</evidence>
<comment type="similarity">
    <text evidence="2">Belongs to the major facilitator superfamily. Monocarboxylate porter (TC 2.A.1.13) family.</text>
</comment>
<feature type="compositionally biased region" description="Polar residues" evidence="3">
    <location>
        <begin position="1"/>
        <end position="10"/>
    </location>
</feature>
<keyword evidence="6" id="KW-1185">Reference proteome</keyword>
<feature type="region of interest" description="Disordered" evidence="3">
    <location>
        <begin position="1"/>
        <end position="65"/>
    </location>
</feature>
<reference evidence="5" key="1">
    <citation type="journal article" date="2020" name="Stud. Mycol.">
        <title>101 Dothideomycetes genomes: a test case for predicting lifestyles and emergence of pathogens.</title>
        <authorList>
            <person name="Haridas S."/>
            <person name="Albert R."/>
            <person name="Binder M."/>
            <person name="Bloem J."/>
            <person name="Labutti K."/>
            <person name="Salamov A."/>
            <person name="Andreopoulos B."/>
            <person name="Baker S."/>
            <person name="Barry K."/>
            <person name="Bills G."/>
            <person name="Bluhm B."/>
            <person name="Cannon C."/>
            <person name="Castanera R."/>
            <person name="Culley D."/>
            <person name="Daum C."/>
            <person name="Ezra D."/>
            <person name="Gonzalez J."/>
            <person name="Henrissat B."/>
            <person name="Kuo A."/>
            <person name="Liang C."/>
            <person name="Lipzen A."/>
            <person name="Lutzoni F."/>
            <person name="Magnuson J."/>
            <person name="Mondo S."/>
            <person name="Nolan M."/>
            <person name="Ohm R."/>
            <person name="Pangilinan J."/>
            <person name="Park H.-J."/>
            <person name="Ramirez L."/>
            <person name="Alfaro M."/>
            <person name="Sun H."/>
            <person name="Tritt A."/>
            <person name="Yoshinaga Y."/>
            <person name="Zwiers L.-H."/>
            <person name="Turgeon B."/>
            <person name="Goodwin S."/>
            <person name="Spatafora J."/>
            <person name="Crous P."/>
            <person name="Grigoriev I."/>
        </authorList>
    </citation>
    <scope>NUCLEOTIDE SEQUENCE</scope>
    <source>
        <strain evidence="5">CBS 627.86</strain>
    </source>
</reference>
<gene>
    <name evidence="5" type="ORF">BDV96DRAFT_565298</name>
</gene>
<feature type="transmembrane region" description="Helical" evidence="4">
    <location>
        <begin position="169"/>
        <end position="190"/>
    </location>
</feature>
<dbReference type="EMBL" id="ML977313">
    <property type="protein sequence ID" value="KAF2120662.1"/>
    <property type="molecule type" value="Genomic_DNA"/>
</dbReference>
<evidence type="ECO:0000256" key="4">
    <source>
        <dbReference type="SAM" id="Phobius"/>
    </source>
</evidence>